<dbReference type="Pfam" id="PF14489">
    <property type="entry name" value="QueF"/>
    <property type="match status" value="1"/>
</dbReference>
<evidence type="ECO:0000256" key="5">
    <source>
        <dbReference type="HAMAP-Rule" id="MF_00817"/>
    </source>
</evidence>
<dbReference type="GO" id="GO:0033739">
    <property type="term" value="F:preQ1 synthase activity"/>
    <property type="evidence" value="ECO:0007669"/>
    <property type="project" value="UniProtKB-EC"/>
</dbReference>
<proteinExistence type="inferred from homology"/>
<feature type="binding site" evidence="5">
    <location>
        <begin position="247"/>
        <end position="248"/>
    </location>
    <ligand>
        <name>NADPH</name>
        <dbReference type="ChEBI" id="CHEBI:57783"/>
    </ligand>
</feature>
<dbReference type="PANTHER" id="PTHR34354:SF1">
    <property type="entry name" value="NADPH-DEPENDENT 7-CYANO-7-DEAZAGUANINE REDUCTASE"/>
    <property type="match status" value="1"/>
</dbReference>
<comment type="subcellular location">
    <subcellularLocation>
        <location evidence="5">Cytoplasm</location>
    </subcellularLocation>
</comment>
<evidence type="ECO:0000256" key="4">
    <source>
        <dbReference type="ARBA" id="ARBA00023002"/>
    </source>
</evidence>
<dbReference type="Proteomes" id="UP001595617">
    <property type="component" value="Unassembled WGS sequence"/>
</dbReference>
<organism evidence="7 8">
    <name type="scientific">Saccharospirillum mangrovi</name>
    <dbReference type="NCBI Taxonomy" id="2161747"/>
    <lineage>
        <taxon>Bacteria</taxon>
        <taxon>Pseudomonadati</taxon>
        <taxon>Pseudomonadota</taxon>
        <taxon>Gammaproteobacteria</taxon>
        <taxon>Oceanospirillales</taxon>
        <taxon>Saccharospirillaceae</taxon>
        <taxon>Saccharospirillum</taxon>
    </lineage>
</organism>
<dbReference type="EC" id="1.7.1.13" evidence="5"/>
<comment type="similarity">
    <text evidence="5">Belongs to the GTP cyclohydrolase I family. QueF type 2 subfamily.</text>
</comment>
<reference evidence="8" key="1">
    <citation type="journal article" date="2019" name="Int. J. Syst. Evol. Microbiol.">
        <title>The Global Catalogue of Microorganisms (GCM) 10K type strain sequencing project: providing services to taxonomists for standard genome sequencing and annotation.</title>
        <authorList>
            <consortium name="The Broad Institute Genomics Platform"/>
            <consortium name="The Broad Institute Genome Sequencing Center for Infectious Disease"/>
            <person name="Wu L."/>
            <person name="Ma J."/>
        </authorList>
    </citation>
    <scope>NUCLEOTIDE SEQUENCE [LARGE SCALE GENOMIC DNA]</scope>
    <source>
        <strain evidence="8">IBRC 10765</strain>
    </source>
</reference>
<comment type="subunit">
    <text evidence="5">Homodimer.</text>
</comment>
<dbReference type="Gene3D" id="3.30.1130.10">
    <property type="match status" value="2"/>
</dbReference>
<comment type="function">
    <text evidence="5">Catalyzes the NADPH-dependent reduction of 7-cyano-7-deazaguanine (preQ0) to 7-aminomethyl-7-deazaguanine (preQ1).</text>
</comment>
<name>A0ABV7ZWS1_9GAMM</name>
<comment type="pathway">
    <text evidence="5">tRNA modification; tRNA-queuosine biosynthesis.</text>
</comment>
<keyword evidence="1 5" id="KW-0963">Cytoplasm</keyword>
<dbReference type="InterPro" id="IPR029139">
    <property type="entry name" value="QueF_N"/>
</dbReference>
<dbReference type="SUPFAM" id="SSF55620">
    <property type="entry name" value="Tetrahydrobiopterin biosynthesis enzymes-like"/>
    <property type="match status" value="1"/>
</dbReference>
<dbReference type="RefSeq" id="WP_380695098.1">
    <property type="nucleotide sequence ID" value="NZ_JBHRYR010000003.1"/>
</dbReference>
<feature type="active site" description="Thioimide intermediate" evidence="5">
    <location>
        <position position="179"/>
    </location>
</feature>
<keyword evidence="4 5" id="KW-0560">Oxidoreductase</keyword>
<dbReference type="Pfam" id="PF14819">
    <property type="entry name" value="QueF_N"/>
    <property type="match status" value="1"/>
</dbReference>
<evidence type="ECO:0000256" key="3">
    <source>
        <dbReference type="ARBA" id="ARBA00022857"/>
    </source>
</evidence>
<dbReference type="InterPro" id="IPR016428">
    <property type="entry name" value="QueF_type2"/>
</dbReference>
<keyword evidence="3 5" id="KW-0521">NADP</keyword>
<accession>A0ABV7ZWS1</accession>
<comment type="catalytic activity">
    <reaction evidence="5">
        <text>7-aminomethyl-7-carbaguanine + 2 NADP(+) = 7-cyano-7-carbaguanine + 2 NADPH + 3 H(+)</text>
        <dbReference type="Rhea" id="RHEA:13409"/>
        <dbReference type="ChEBI" id="CHEBI:15378"/>
        <dbReference type="ChEBI" id="CHEBI:45075"/>
        <dbReference type="ChEBI" id="CHEBI:57783"/>
        <dbReference type="ChEBI" id="CHEBI:58349"/>
        <dbReference type="ChEBI" id="CHEBI:58703"/>
        <dbReference type="EC" id="1.7.1.13"/>
    </reaction>
</comment>
<dbReference type="PIRSF" id="PIRSF004750">
    <property type="entry name" value="Nitrile_oxidored_YqcD_prd"/>
    <property type="match status" value="1"/>
</dbReference>
<protein>
    <recommendedName>
        <fullName evidence="5">NADPH-dependent 7-cyano-7-deazaguanine reductase</fullName>
        <ecNumber evidence="5">1.7.1.13</ecNumber>
    </recommendedName>
    <alternativeName>
        <fullName evidence="5">7-cyano-7-carbaguanine reductase</fullName>
    </alternativeName>
    <alternativeName>
        <fullName evidence="5">NADPH-dependent nitrile oxidoreductase</fullName>
    </alternativeName>
    <alternativeName>
        <fullName evidence="5">PreQ(0) reductase</fullName>
    </alternativeName>
</protein>
<feature type="binding site" evidence="5">
    <location>
        <begin position="79"/>
        <end position="81"/>
    </location>
    <ligand>
        <name>substrate</name>
    </ligand>
</feature>
<dbReference type="InterPro" id="IPR050084">
    <property type="entry name" value="NADPH_dep_7-cyano-7-deazaG_red"/>
</dbReference>
<evidence type="ECO:0000313" key="7">
    <source>
        <dbReference type="EMBL" id="MFC3852669.1"/>
    </source>
</evidence>
<dbReference type="NCBIfam" id="TIGR03138">
    <property type="entry name" value="QueF"/>
    <property type="match status" value="1"/>
</dbReference>
<evidence type="ECO:0000313" key="8">
    <source>
        <dbReference type="Proteomes" id="UP001595617"/>
    </source>
</evidence>
<comment type="caution">
    <text evidence="7">The sequence shown here is derived from an EMBL/GenBank/DDBJ whole genome shotgun (WGS) entry which is preliminary data.</text>
</comment>
<dbReference type="InterPro" id="IPR043133">
    <property type="entry name" value="GTP-CH-I_C/QueF"/>
</dbReference>
<feature type="binding site" evidence="5">
    <location>
        <begin position="218"/>
        <end position="219"/>
    </location>
    <ligand>
        <name>substrate</name>
    </ligand>
</feature>
<feature type="domain" description="NADPH-dependent 7-cyano-7-deazaguanine reductase N-terminal" evidence="6">
    <location>
        <begin position="14"/>
        <end position="122"/>
    </location>
</feature>
<dbReference type="EMBL" id="JBHRYR010000003">
    <property type="protein sequence ID" value="MFC3852669.1"/>
    <property type="molecule type" value="Genomic_DNA"/>
</dbReference>
<dbReference type="PANTHER" id="PTHR34354">
    <property type="entry name" value="NADPH-DEPENDENT 7-CYANO-7-DEAZAGUANINE REDUCTASE"/>
    <property type="match status" value="1"/>
</dbReference>
<evidence type="ECO:0000256" key="2">
    <source>
        <dbReference type="ARBA" id="ARBA00022785"/>
    </source>
</evidence>
<evidence type="ECO:0000259" key="6">
    <source>
        <dbReference type="Pfam" id="PF14819"/>
    </source>
</evidence>
<dbReference type="HAMAP" id="MF_00817">
    <property type="entry name" value="QueF_type2"/>
    <property type="match status" value="1"/>
</dbReference>
<sequence length="271" mass="30737">MSVEQSTLGKTVEYPQQYAPDVLFPVPRVDNRRTLGITEWPYHGFDWWHAYELSWLNAKGKPQVAMAIIELPAHSPNIIESKSLKLYLNSFNMTRLSGTQELHDLLVQDLSRVSGAPVQVRLHSVDDPLLAAPLDATTGILLDTLDIEMDSYDVDSSMLKVQPEYRAEMLYSHLLRSNCPVTGQPDWGSVFIAYAGPGLDHAALLKYLCSFRNHTEFHEHCVERIFMDVMALGSFEQLTVTAKYVRRGGLDINPCRSLQEHRPDMGRLPRQ</sequence>
<evidence type="ECO:0000256" key="1">
    <source>
        <dbReference type="ARBA" id="ARBA00022490"/>
    </source>
</evidence>
<keyword evidence="2 5" id="KW-0671">Queuosine biosynthesis</keyword>
<gene>
    <name evidence="5 7" type="primary">queF</name>
    <name evidence="7" type="ORF">ACFOOG_07475</name>
</gene>
<keyword evidence="8" id="KW-1185">Reference proteome</keyword>
<feature type="binding site" evidence="5">
    <location>
        <begin position="81"/>
        <end position="82"/>
    </location>
    <ligand>
        <name>NADPH</name>
        <dbReference type="ChEBI" id="CHEBI:57783"/>
    </ligand>
</feature>
<feature type="active site" description="Proton donor" evidence="5">
    <location>
        <position position="186"/>
    </location>
</feature>
<dbReference type="InterPro" id="IPR029500">
    <property type="entry name" value="QueF"/>
</dbReference>